<comment type="cofactor">
    <cofactor evidence="1">
        <name>Ca(2+)</name>
        <dbReference type="ChEBI" id="CHEBI:29108"/>
    </cofactor>
</comment>
<evidence type="ECO:0000256" key="2">
    <source>
        <dbReference type="ARBA" id="ARBA00011245"/>
    </source>
</evidence>
<keyword evidence="5" id="KW-1185">Reference proteome</keyword>
<organism evidence="4 5">
    <name type="scientific">Gelidibacter salicanalis</name>
    <dbReference type="NCBI Taxonomy" id="291193"/>
    <lineage>
        <taxon>Bacteria</taxon>
        <taxon>Pseudomonadati</taxon>
        <taxon>Bacteroidota</taxon>
        <taxon>Flavobacteriia</taxon>
        <taxon>Flavobacteriales</taxon>
        <taxon>Flavobacteriaceae</taxon>
        <taxon>Gelidibacter</taxon>
    </lineage>
</organism>
<dbReference type="AlphaFoldDB" id="A0A5C7AT66"/>
<dbReference type="EMBL" id="VORX01000001">
    <property type="protein sequence ID" value="TXE10819.1"/>
    <property type="molecule type" value="Genomic_DNA"/>
</dbReference>
<gene>
    <name evidence="4" type="ORF">ES711_02635</name>
</gene>
<dbReference type="SUPFAM" id="SSF74650">
    <property type="entry name" value="Galactose mutarotase-like"/>
    <property type="match status" value="1"/>
</dbReference>
<dbReference type="Pfam" id="PF01263">
    <property type="entry name" value="Aldose_epim"/>
    <property type="match status" value="1"/>
</dbReference>
<comment type="subunit">
    <text evidence="2">Monomer.</text>
</comment>
<dbReference type="CDD" id="cd09024">
    <property type="entry name" value="Aldose_epim_lacX"/>
    <property type="match status" value="1"/>
</dbReference>
<name>A0A5C7AT66_9FLAO</name>
<proteinExistence type="predicted"/>
<sequence>MLSLKNSLLQLTISPIGAELQKISAVQNSLEFMWDGNPEIWASHAPNLFPIVGALKDNTYIYKTQYYTLPKHGFVRHNPDFEVAHQSEQKLSLKLIASEASLKNYPFKFEYGVSYELVDNTIKITYTVKNTDDKTMYFSVGGHPAFKCPLYPDEAYNDYRLDFDQAENSATHLINMDNGLLNLETEPAFNTPHSIQLHEHIFDKDALVFKDLKSDNISLTSKTHGKILTVHFPDFPFLGIWAKPKANYVCIEPWQGVADSENSNQLLTEKEGIVALANHKTYSASYTIEIHKAHLV</sequence>
<dbReference type="Proteomes" id="UP000321734">
    <property type="component" value="Unassembled WGS sequence"/>
</dbReference>
<dbReference type="InterPro" id="IPR014718">
    <property type="entry name" value="GH-type_carb-bd"/>
</dbReference>
<evidence type="ECO:0000313" key="4">
    <source>
        <dbReference type="EMBL" id="TXE10819.1"/>
    </source>
</evidence>
<keyword evidence="3" id="KW-0106">Calcium</keyword>
<dbReference type="OrthoDB" id="9795355at2"/>
<comment type="caution">
    <text evidence="4">The sequence shown here is derived from an EMBL/GenBank/DDBJ whole genome shotgun (WGS) entry which is preliminary data.</text>
</comment>
<dbReference type="InterPro" id="IPR008183">
    <property type="entry name" value="Aldose_1/G6P_1-epimerase"/>
</dbReference>
<dbReference type="InterPro" id="IPR011013">
    <property type="entry name" value="Gal_mutarotase_sf_dom"/>
</dbReference>
<dbReference type="Gene3D" id="2.70.98.10">
    <property type="match status" value="1"/>
</dbReference>
<evidence type="ECO:0000313" key="5">
    <source>
        <dbReference type="Proteomes" id="UP000321734"/>
    </source>
</evidence>
<dbReference type="GO" id="GO:0016853">
    <property type="term" value="F:isomerase activity"/>
    <property type="evidence" value="ECO:0007669"/>
    <property type="project" value="InterPro"/>
</dbReference>
<dbReference type="RefSeq" id="WP_146889523.1">
    <property type="nucleotide sequence ID" value="NZ_VORX01000001.1"/>
</dbReference>
<dbReference type="InterPro" id="IPR037481">
    <property type="entry name" value="LacX"/>
</dbReference>
<evidence type="ECO:0000256" key="3">
    <source>
        <dbReference type="ARBA" id="ARBA00022837"/>
    </source>
</evidence>
<protein>
    <submittedName>
        <fullName evidence="4">Aldose 1-epimerase family protein</fullName>
    </submittedName>
</protein>
<accession>A0A5C7AT66</accession>
<dbReference type="GO" id="GO:0005975">
    <property type="term" value="P:carbohydrate metabolic process"/>
    <property type="evidence" value="ECO:0007669"/>
    <property type="project" value="InterPro"/>
</dbReference>
<reference evidence="4 5" key="1">
    <citation type="submission" date="2019-08" db="EMBL/GenBank/DDBJ databases">
        <title>Genome sequence of Gelidibacter salicanalis IC162T.</title>
        <authorList>
            <person name="Bowman J.P."/>
        </authorList>
    </citation>
    <scope>NUCLEOTIDE SEQUENCE [LARGE SCALE GENOMIC DNA]</scope>
    <source>
        <strain evidence="4 5">IC162</strain>
    </source>
</reference>
<dbReference type="GO" id="GO:0030246">
    <property type="term" value="F:carbohydrate binding"/>
    <property type="evidence" value="ECO:0007669"/>
    <property type="project" value="InterPro"/>
</dbReference>
<evidence type="ECO:0000256" key="1">
    <source>
        <dbReference type="ARBA" id="ARBA00001913"/>
    </source>
</evidence>